<dbReference type="GO" id="GO:0005524">
    <property type="term" value="F:ATP binding"/>
    <property type="evidence" value="ECO:0007669"/>
    <property type="project" value="UniProtKB-KW"/>
</dbReference>
<dbReference type="Gene3D" id="3.40.50.620">
    <property type="entry name" value="HUPs"/>
    <property type="match status" value="1"/>
</dbReference>
<dbReference type="NCBIfam" id="TIGR00125">
    <property type="entry name" value="cyt_tran_rel"/>
    <property type="match status" value="1"/>
</dbReference>
<dbReference type="CDD" id="cd01172">
    <property type="entry name" value="RfaE_like"/>
    <property type="match status" value="1"/>
</dbReference>
<comment type="function">
    <text evidence="2">Catalyzes the ADP transfer from ATP to D-glycero-beta-D-manno-heptose 1-phosphate, yielding ADP-D-glycero-beta-D-manno-heptose.</text>
</comment>
<evidence type="ECO:0000256" key="1">
    <source>
        <dbReference type="ARBA" id="ARBA00002319"/>
    </source>
</evidence>
<dbReference type="NCBIfam" id="TIGR02199">
    <property type="entry name" value="rfaE_dom_II"/>
    <property type="match status" value="1"/>
</dbReference>
<proteinExistence type="inferred from homology"/>
<evidence type="ECO:0000256" key="11">
    <source>
        <dbReference type="ARBA" id="ARBA00047428"/>
    </source>
</evidence>
<accession>A0A3B1BAB3</accession>
<keyword evidence="7 14" id="KW-0418">Kinase</keyword>
<organism evidence="14">
    <name type="scientific">hydrothermal vent metagenome</name>
    <dbReference type="NCBI Taxonomy" id="652676"/>
    <lineage>
        <taxon>unclassified sequences</taxon>
        <taxon>metagenomes</taxon>
        <taxon>ecological metagenomes</taxon>
    </lineage>
</organism>
<dbReference type="InterPro" id="IPR011913">
    <property type="entry name" value="RfaE_dom_I"/>
</dbReference>
<sequence length="487" mass="51921">MSSELYSIVSSMRPPKILVVGDIILDRHVIGNIERVSPESPAQVLDMESEAVSPGGAASVSANVSALGGKALLVGVVGKDDSAVHIKTLLKKWGIGAEGLVTDSSRPTTVKTRFLAMRQQMLRVDRESREEVSGKVADSILSKVEKLIKGCDGVIVSDYGKGVLSPKLLKKIFSVCRKAGKKVIVDPKGRDYSRYSGAEIITPNKKEAEAAVGVEITNEASLLEAAESLFNVAKVKNVLITRGAEGMSLFGRKGERVHIPAEALEVFDVSGAGDTVIASLAVFVFSGCSLEDSARIANASASIEVAHVGAYAVTREELLARLRPVSASEGKVMSAGKAALFSKKLRTQNRKVVFTNGCFDLLHAGHVKLLQKAKTFGHALIVGINTDNSIRRLKGAKRPVLGEEDRSHIIAALDSVDGVVLFDEDTPLKLIEKIRPDVLVKGGDYAPASVVGRDVVEKRGGRVEIIPLVNGKSTSGLIEKILEKYGD</sequence>
<comment type="function">
    <text evidence="1">Catalyzes the phosphorylation of D-glycero-D-manno-heptose 7-phosphate at the C-1 position to selectively form D-glycero-beta-D-manno-heptose-1,7-bisphosphate.</text>
</comment>
<dbReference type="GO" id="GO:0033786">
    <property type="term" value="F:heptose-1-phosphate adenylyltransferase activity"/>
    <property type="evidence" value="ECO:0007669"/>
    <property type="project" value="TreeGrafter"/>
</dbReference>
<dbReference type="InterPro" id="IPR011611">
    <property type="entry name" value="PfkB_dom"/>
</dbReference>
<dbReference type="Pfam" id="PF00294">
    <property type="entry name" value="PfkB"/>
    <property type="match status" value="1"/>
</dbReference>
<dbReference type="SUPFAM" id="SSF53613">
    <property type="entry name" value="Ribokinase-like"/>
    <property type="match status" value="1"/>
</dbReference>
<comment type="catalytic activity">
    <reaction evidence="11">
        <text>D-glycero-beta-D-manno-heptose 1-phosphate + ATP + H(+) = ADP-D-glycero-beta-D-manno-heptose + diphosphate</text>
        <dbReference type="Rhea" id="RHEA:27465"/>
        <dbReference type="ChEBI" id="CHEBI:15378"/>
        <dbReference type="ChEBI" id="CHEBI:30616"/>
        <dbReference type="ChEBI" id="CHEBI:33019"/>
        <dbReference type="ChEBI" id="CHEBI:59967"/>
        <dbReference type="ChEBI" id="CHEBI:61593"/>
        <dbReference type="EC" id="2.7.7.70"/>
    </reaction>
</comment>
<keyword evidence="9" id="KW-0511">Multifunctional enzyme</keyword>
<dbReference type="EMBL" id="UOGC01000004">
    <property type="protein sequence ID" value="VAX15236.1"/>
    <property type="molecule type" value="Genomic_DNA"/>
</dbReference>
<evidence type="ECO:0000256" key="7">
    <source>
        <dbReference type="ARBA" id="ARBA00022777"/>
    </source>
</evidence>
<evidence type="ECO:0000256" key="4">
    <source>
        <dbReference type="ARBA" id="ARBA00022679"/>
    </source>
</evidence>
<keyword evidence="10" id="KW-0119">Carbohydrate metabolism</keyword>
<feature type="domain" description="Cytidyltransferase-like" evidence="13">
    <location>
        <begin position="354"/>
        <end position="446"/>
    </location>
</feature>
<keyword evidence="5" id="KW-0548">Nucleotidyltransferase</keyword>
<dbReference type="GO" id="GO:0016773">
    <property type="term" value="F:phosphotransferase activity, alcohol group as acceptor"/>
    <property type="evidence" value="ECO:0007669"/>
    <property type="project" value="InterPro"/>
</dbReference>
<feature type="domain" description="Carbohydrate kinase PfkB" evidence="12">
    <location>
        <begin position="16"/>
        <end position="312"/>
    </location>
</feature>
<dbReference type="PANTHER" id="PTHR46969">
    <property type="entry name" value="BIFUNCTIONAL PROTEIN HLDE"/>
    <property type="match status" value="1"/>
</dbReference>
<dbReference type="AlphaFoldDB" id="A0A3B1BAB3"/>
<name>A0A3B1BAB3_9ZZZZ</name>
<dbReference type="PANTHER" id="PTHR46969:SF1">
    <property type="entry name" value="BIFUNCTIONAL PROTEIN HLDE"/>
    <property type="match status" value="1"/>
</dbReference>
<evidence type="ECO:0000313" key="14">
    <source>
        <dbReference type="EMBL" id="VAX15236.1"/>
    </source>
</evidence>
<dbReference type="SUPFAM" id="SSF52374">
    <property type="entry name" value="Nucleotidylyl transferase"/>
    <property type="match status" value="1"/>
</dbReference>
<dbReference type="InterPro" id="IPR029056">
    <property type="entry name" value="Ribokinase-like"/>
</dbReference>
<dbReference type="Gene3D" id="3.40.1190.20">
    <property type="match status" value="1"/>
</dbReference>
<evidence type="ECO:0000256" key="2">
    <source>
        <dbReference type="ARBA" id="ARBA00003753"/>
    </source>
</evidence>
<dbReference type="FunFam" id="3.40.1190.20:FF:000002">
    <property type="entry name" value="Bifunctional protein HldE"/>
    <property type="match status" value="1"/>
</dbReference>
<evidence type="ECO:0000256" key="6">
    <source>
        <dbReference type="ARBA" id="ARBA00022741"/>
    </source>
</evidence>
<dbReference type="HAMAP" id="MF_01603">
    <property type="entry name" value="HldE"/>
    <property type="match status" value="1"/>
</dbReference>
<dbReference type="NCBIfam" id="TIGR02198">
    <property type="entry name" value="rfaE_dom_I"/>
    <property type="match status" value="1"/>
</dbReference>
<dbReference type="Pfam" id="PF01467">
    <property type="entry name" value="CTP_transf_like"/>
    <property type="match status" value="1"/>
</dbReference>
<keyword evidence="4 14" id="KW-0808">Transferase</keyword>
<evidence type="ECO:0000259" key="12">
    <source>
        <dbReference type="Pfam" id="PF00294"/>
    </source>
</evidence>
<dbReference type="GO" id="GO:0005829">
    <property type="term" value="C:cytosol"/>
    <property type="evidence" value="ECO:0007669"/>
    <property type="project" value="TreeGrafter"/>
</dbReference>
<dbReference type="InterPro" id="IPR011914">
    <property type="entry name" value="RfaE_dom_II"/>
</dbReference>
<evidence type="ECO:0000256" key="3">
    <source>
        <dbReference type="ARBA" id="ARBA00012519"/>
    </source>
</evidence>
<protein>
    <recommendedName>
        <fullName evidence="3">D-glycero-beta-D-manno-heptose 1-phosphate adenylyltransferase</fullName>
        <ecNumber evidence="3">2.7.7.70</ecNumber>
    </recommendedName>
</protein>
<reference evidence="14" key="1">
    <citation type="submission" date="2018-06" db="EMBL/GenBank/DDBJ databases">
        <authorList>
            <person name="Zhirakovskaya E."/>
        </authorList>
    </citation>
    <scope>NUCLEOTIDE SEQUENCE</scope>
</reference>
<dbReference type="EC" id="2.7.7.70" evidence="3"/>
<dbReference type="InterPro" id="IPR023030">
    <property type="entry name" value="Bifunc_HldE"/>
</dbReference>
<keyword evidence="6" id="KW-0547">Nucleotide-binding</keyword>
<gene>
    <name evidence="14" type="ORF">MNBD_NITROSPINAE01-1663</name>
</gene>
<dbReference type="InterPro" id="IPR014729">
    <property type="entry name" value="Rossmann-like_a/b/a_fold"/>
</dbReference>
<keyword evidence="8" id="KW-0067">ATP-binding</keyword>
<evidence type="ECO:0000256" key="10">
    <source>
        <dbReference type="ARBA" id="ARBA00023277"/>
    </source>
</evidence>
<dbReference type="InterPro" id="IPR004821">
    <property type="entry name" value="Cyt_trans-like"/>
</dbReference>
<evidence type="ECO:0000256" key="5">
    <source>
        <dbReference type="ARBA" id="ARBA00022695"/>
    </source>
</evidence>
<evidence type="ECO:0000256" key="9">
    <source>
        <dbReference type="ARBA" id="ARBA00023268"/>
    </source>
</evidence>
<dbReference type="GO" id="GO:0033785">
    <property type="term" value="F:heptose 7-phosphate kinase activity"/>
    <property type="evidence" value="ECO:0007669"/>
    <property type="project" value="TreeGrafter"/>
</dbReference>
<evidence type="ECO:0000259" key="13">
    <source>
        <dbReference type="Pfam" id="PF01467"/>
    </source>
</evidence>
<evidence type="ECO:0000256" key="8">
    <source>
        <dbReference type="ARBA" id="ARBA00022840"/>
    </source>
</evidence>